<feature type="signal peptide" evidence="1">
    <location>
        <begin position="1"/>
        <end position="23"/>
    </location>
</feature>
<comment type="caution">
    <text evidence="2">The sequence shown here is derived from an EMBL/GenBank/DDBJ whole genome shotgun (WGS) entry which is preliminary data.</text>
</comment>
<evidence type="ECO:0000313" key="3">
    <source>
        <dbReference type="Proteomes" id="UP000789901"/>
    </source>
</evidence>
<accession>A0ABN7UNL2</accession>
<evidence type="ECO:0000256" key="1">
    <source>
        <dbReference type="SAM" id="SignalP"/>
    </source>
</evidence>
<organism evidence="2 3">
    <name type="scientific">Gigaspora margarita</name>
    <dbReference type="NCBI Taxonomy" id="4874"/>
    <lineage>
        <taxon>Eukaryota</taxon>
        <taxon>Fungi</taxon>
        <taxon>Fungi incertae sedis</taxon>
        <taxon>Mucoromycota</taxon>
        <taxon>Glomeromycotina</taxon>
        <taxon>Glomeromycetes</taxon>
        <taxon>Diversisporales</taxon>
        <taxon>Gigasporaceae</taxon>
        <taxon>Gigaspora</taxon>
    </lineage>
</organism>
<sequence length="143" mass="16192">MKFHKFILTVLILCCLVANIVDGKKNKKGFYSMITISSLKNGTNCHGYVTNCRKRVMFDRGMRDCSGTCLVSERHNIPSNHSYCPHMSILGTDNKVREAFINNVTESGCYKVSGNSDKFTLKEIKCPKKLPKLCGEPNWDHKI</sequence>
<reference evidence="2 3" key="1">
    <citation type="submission" date="2021-06" db="EMBL/GenBank/DDBJ databases">
        <authorList>
            <person name="Kallberg Y."/>
            <person name="Tangrot J."/>
            <person name="Rosling A."/>
        </authorList>
    </citation>
    <scope>NUCLEOTIDE SEQUENCE [LARGE SCALE GENOMIC DNA]</scope>
    <source>
        <strain evidence="2 3">120-4 pot B 10/14</strain>
    </source>
</reference>
<gene>
    <name evidence="2" type="ORF">GMARGA_LOCUS8827</name>
</gene>
<keyword evidence="1" id="KW-0732">Signal</keyword>
<feature type="chain" id="PRO_5046616198" evidence="1">
    <location>
        <begin position="24"/>
        <end position="143"/>
    </location>
</feature>
<dbReference type="EMBL" id="CAJVQB010004607">
    <property type="protein sequence ID" value="CAG8640690.1"/>
    <property type="molecule type" value="Genomic_DNA"/>
</dbReference>
<name>A0ABN7UNL2_GIGMA</name>
<protein>
    <submittedName>
        <fullName evidence="2">36515_t:CDS:1</fullName>
    </submittedName>
</protein>
<evidence type="ECO:0000313" key="2">
    <source>
        <dbReference type="EMBL" id="CAG8640690.1"/>
    </source>
</evidence>
<keyword evidence="3" id="KW-1185">Reference proteome</keyword>
<dbReference type="Proteomes" id="UP000789901">
    <property type="component" value="Unassembled WGS sequence"/>
</dbReference>
<proteinExistence type="predicted"/>